<evidence type="ECO:0000313" key="2">
    <source>
        <dbReference type="EMBL" id="KAE9392875.1"/>
    </source>
</evidence>
<feature type="region of interest" description="Disordered" evidence="1">
    <location>
        <begin position="386"/>
        <end position="454"/>
    </location>
</feature>
<dbReference type="Proteomes" id="UP000799118">
    <property type="component" value="Unassembled WGS sequence"/>
</dbReference>
<proteinExistence type="predicted"/>
<protein>
    <submittedName>
        <fullName evidence="2">Uncharacterized protein</fullName>
    </submittedName>
</protein>
<feature type="compositionally biased region" description="Low complexity" evidence="1">
    <location>
        <begin position="386"/>
        <end position="408"/>
    </location>
</feature>
<organism evidence="2 3">
    <name type="scientific">Gymnopus androsaceus JB14</name>
    <dbReference type="NCBI Taxonomy" id="1447944"/>
    <lineage>
        <taxon>Eukaryota</taxon>
        <taxon>Fungi</taxon>
        <taxon>Dikarya</taxon>
        <taxon>Basidiomycota</taxon>
        <taxon>Agaricomycotina</taxon>
        <taxon>Agaricomycetes</taxon>
        <taxon>Agaricomycetidae</taxon>
        <taxon>Agaricales</taxon>
        <taxon>Marasmiineae</taxon>
        <taxon>Omphalotaceae</taxon>
        <taxon>Gymnopus</taxon>
    </lineage>
</organism>
<evidence type="ECO:0000313" key="3">
    <source>
        <dbReference type="Proteomes" id="UP000799118"/>
    </source>
</evidence>
<sequence>MESSIPSHGAEYISEFPPYSLPRSKSQFDSLMQMLERGREIHLGRGSLVGRKLRVKQKFMVSTTAHVQGSSSGIAEIFDGFIRVDSLKPSSRYQPAIRPTLLPSIPQTTPCPWDHIDPVQSISVGPDRLSQVYQAQCIPSQSSSNPDSSGQILIAKFYVESLFPYPSPDELDGTPEGTFDNNWQYATQWARAECVAYERLRGRGVEGGLIARSYGFYMVELEGGEETICHLMEDISKHRGRPLSTVAPSYSKRFDPESYADLNHYAGQSTFSVHAESHIDTLRLKIFGSFRRQPSSDFSARPGTSSAMLKIHPVILNFSFAKVIDEDNSDKRRELLDSSDGMQCLTALQDAHLSDTPYNDIRARLAMSYRSALRFIDMAGSSSARTSTTTDYITPTSTGTTRSPSDPSVAWNLGRTLKQGSGTTGEKRRGGQTKVNSAKQKIKPLPPKKPYEGSALSFSDLYLSVDNP</sequence>
<accession>A0A6A4H6Q3</accession>
<dbReference type="AlphaFoldDB" id="A0A6A4H6Q3"/>
<gene>
    <name evidence="2" type="ORF">BT96DRAFT_999989</name>
</gene>
<name>A0A6A4H6Q3_9AGAR</name>
<evidence type="ECO:0000256" key="1">
    <source>
        <dbReference type="SAM" id="MobiDB-lite"/>
    </source>
</evidence>
<dbReference type="EMBL" id="ML769586">
    <property type="protein sequence ID" value="KAE9392875.1"/>
    <property type="molecule type" value="Genomic_DNA"/>
</dbReference>
<reference evidence="2" key="1">
    <citation type="journal article" date="2019" name="Environ. Microbiol.">
        <title>Fungal ecological strategies reflected in gene transcription - a case study of two litter decomposers.</title>
        <authorList>
            <person name="Barbi F."/>
            <person name="Kohler A."/>
            <person name="Barry K."/>
            <person name="Baskaran P."/>
            <person name="Daum C."/>
            <person name="Fauchery L."/>
            <person name="Ihrmark K."/>
            <person name="Kuo A."/>
            <person name="LaButti K."/>
            <person name="Lipzen A."/>
            <person name="Morin E."/>
            <person name="Grigoriev I.V."/>
            <person name="Henrissat B."/>
            <person name="Lindahl B."/>
            <person name="Martin F."/>
        </authorList>
    </citation>
    <scope>NUCLEOTIDE SEQUENCE</scope>
    <source>
        <strain evidence="2">JB14</strain>
    </source>
</reference>
<dbReference type="OrthoDB" id="10637771at2759"/>
<keyword evidence="3" id="KW-1185">Reference proteome</keyword>